<dbReference type="NCBIfam" id="NF047581">
    <property type="entry name" value="gp105_phage_fam"/>
    <property type="match status" value="1"/>
</dbReference>
<dbReference type="EMBL" id="CP066701">
    <property type="protein sequence ID" value="QQX25955.1"/>
    <property type="molecule type" value="Genomic_DNA"/>
</dbReference>
<proteinExistence type="predicted"/>
<organism evidence="1 2">
    <name type="scientific">Heyndrickxia sporothermodurans</name>
    <dbReference type="NCBI Taxonomy" id="46224"/>
    <lineage>
        <taxon>Bacteria</taxon>
        <taxon>Bacillati</taxon>
        <taxon>Bacillota</taxon>
        <taxon>Bacilli</taxon>
        <taxon>Bacillales</taxon>
        <taxon>Bacillaceae</taxon>
        <taxon>Heyndrickxia</taxon>
    </lineage>
</organism>
<name>A0AB37HBF3_9BACI</name>
<protein>
    <submittedName>
        <fullName evidence="1">DUF3277 domain-containing protein</fullName>
    </submittedName>
</protein>
<dbReference type="KEGG" id="hspo:JGZ69_03135"/>
<evidence type="ECO:0000313" key="2">
    <source>
        <dbReference type="Proteomes" id="UP000595512"/>
    </source>
</evidence>
<sequence>MGVYDPKNTTVNADGKIVTGFSEGTMIQASKDEEGFSVKVSAKGETDVAISNNNLGTITITLSQTSPFVSFFNKLANSKKIFPIWGSCSAPKEKFGGTQAMVKKPADIEFSDETSGREFEIQVLNYKVE</sequence>
<dbReference type="InterPro" id="IPR021695">
    <property type="entry name" value="Phage_KPP10_Orf10"/>
</dbReference>
<gene>
    <name evidence="1" type="ORF">JGZ69_03135</name>
</gene>
<dbReference type="Proteomes" id="UP000595512">
    <property type="component" value="Chromosome"/>
</dbReference>
<accession>A0AB37HBF3</accession>
<dbReference type="RefSeq" id="WP_107958044.1">
    <property type="nucleotide sequence ID" value="NZ_CP066701.1"/>
</dbReference>
<dbReference type="AlphaFoldDB" id="A0AB37HBF3"/>
<reference evidence="1 2" key="1">
    <citation type="submission" date="2020-12" db="EMBL/GenBank/DDBJ databases">
        <title>Taxonomic evaluation of the Bacillus sporothermodurans group of bacteria based on whole genome sequences.</title>
        <authorList>
            <person name="Fiedler G."/>
            <person name="Herbstmann A.-D."/>
            <person name="Doll E."/>
            <person name="Wenning M."/>
            <person name="Brinks E."/>
            <person name="Kabisch J."/>
            <person name="Breitenwieser F."/>
            <person name="Lappann M."/>
            <person name="Boehnlein C."/>
            <person name="Franz C."/>
        </authorList>
    </citation>
    <scope>NUCLEOTIDE SEQUENCE [LARGE SCALE GENOMIC DNA]</scope>
    <source>
        <strain evidence="1 2">DSM 10599</strain>
    </source>
</reference>
<evidence type="ECO:0000313" key="1">
    <source>
        <dbReference type="EMBL" id="QQX25955.1"/>
    </source>
</evidence>